<dbReference type="Gene3D" id="1.10.150.20">
    <property type="entry name" value="5' to 3' exonuclease, C-terminal subdomain"/>
    <property type="match status" value="1"/>
</dbReference>
<dbReference type="InterPro" id="IPR001162">
    <property type="entry name" value="UvrC_RNase_H_dom"/>
</dbReference>
<dbReference type="PROSITE" id="PS50165">
    <property type="entry name" value="UVRC"/>
    <property type="match status" value="1"/>
</dbReference>
<dbReference type="GO" id="GO:0009381">
    <property type="term" value="F:excinuclease ABC activity"/>
    <property type="evidence" value="ECO:0007669"/>
    <property type="project" value="InterPro"/>
</dbReference>
<proteinExistence type="predicted"/>
<dbReference type="InterPro" id="IPR038476">
    <property type="entry name" value="UvrC_RNase_H_dom_sf"/>
</dbReference>
<gene>
    <name evidence="10" type="primary">uvrC</name>
    <name evidence="10" type="ORF">NCTC10194_00380</name>
</gene>
<dbReference type="Proteomes" id="UP000290815">
    <property type="component" value="Chromosome"/>
</dbReference>
<keyword evidence="4" id="KW-0267">Excision nuclease</keyword>
<feature type="domain" description="UVR" evidence="7">
    <location>
        <begin position="182"/>
        <end position="217"/>
    </location>
</feature>
<evidence type="ECO:0000313" key="10">
    <source>
        <dbReference type="EMBL" id="VEU70370.1"/>
    </source>
</evidence>
<keyword evidence="6" id="KW-0175">Coiled coil</keyword>
<dbReference type="InterPro" id="IPR001943">
    <property type="entry name" value="UVR_dom"/>
</dbReference>
<dbReference type="GO" id="GO:0009380">
    <property type="term" value="C:excinuclease repair complex"/>
    <property type="evidence" value="ECO:0007669"/>
    <property type="project" value="TreeGrafter"/>
</dbReference>
<evidence type="ECO:0000256" key="1">
    <source>
        <dbReference type="ARBA" id="ARBA00022490"/>
    </source>
</evidence>
<dbReference type="PANTHER" id="PTHR30562:SF1">
    <property type="entry name" value="UVRABC SYSTEM PROTEIN C"/>
    <property type="match status" value="1"/>
</dbReference>
<dbReference type="SUPFAM" id="SSF46600">
    <property type="entry name" value="C-terminal UvrC-binding domain of UvrB"/>
    <property type="match status" value="1"/>
</dbReference>
<keyword evidence="5" id="KW-0234">DNA repair</keyword>
<dbReference type="InterPro" id="IPR035901">
    <property type="entry name" value="GIY-YIG_endonuc_sf"/>
</dbReference>
<dbReference type="PANTHER" id="PTHR30562">
    <property type="entry name" value="UVRC/OXIDOREDUCTASE"/>
    <property type="match status" value="1"/>
</dbReference>
<sequence length="576" mass="67799">MNQQELQNKLKQVPKKPGVYLWKNENNDVIYVGKAKNLFNRMHQYFKGSINSYKTTKMVSEIAGFDIFVCSTEQEAYILEKNYIEIHKPPFNIQLMDDKRYPYIAIKLSEKLEIYTSFRTNKKNDNSFYYGPFPKGTSARELTHILQRLFLYKNGLLITEDNFLVWQKKFNQAIELLKLKDNTFINLLTEKMHQAAESLNFEVALEYKNSIHVLEKMKEQQIVEISNFKNIDVFSIYEKDNYVFIYSLLYRFGVQIAHLKFSFEKVGILDEILNNFFHEFYKFNELPDQIVLDSKYSDLSLDDDHFQQKLTFPKIGKIKQIIEQANKNNQINYELFHSEIILKNHKKEKLQQEIEKVLNESNKIGNIYLFDNSNLNNSYIVGVAIAYSNLEKNKSLYRKFNHESFVNDMTRKSDVEYMYLTIARFLNSDKNQIKPNDIFIVDGGRQQINEALYALQEANLNNKVFGLVKNDYHKTQNLIDSNFNEIQISTDLHNLFSQMQIEVDRFAKSFMRKKHLVTSFESKLGQLKGIGPKTEKILLENFKDYSAIYNASFDQIASVTNKKVAKIITENLKQSK</sequence>
<name>A0A449AV67_9BACT</name>
<evidence type="ECO:0000256" key="5">
    <source>
        <dbReference type="ARBA" id="ARBA00023204"/>
    </source>
</evidence>
<evidence type="ECO:0000313" key="11">
    <source>
        <dbReference type="Proteomes" id="UP000290815"/>
    </source>
</evidence>
<evidence type="ECO:0000259" key="8">
    <source>
        <dbReference type="PROSITE" id="PS50164"/>
    </source>
</evidence>
<dbReference type="SUPFAM" id="SSF47781">
    <property type="entry name" value="RuvA domain 2-like"/>
    <property type="match status" value="1"/>
</dbReference>
<dbReference type="InterPro" id="IPR047296">
    <property type="entry name" value="GIY-YIG_UvrC_Cho"/>
</dbReference>
<dbReference type="InterPro" id="IPR050066">
    <property type="entry name" value="UvrABC_protein_C"/>
</dbReference>
<evidence type="ECO:0000256" key="3">
    <source>
        <dbReference type="ARBA" id="ARBA00022769"/>
    </source>
</evidence>
<protein>
    <submittedName>
        <fullName evidence="10">Excinuclease ABC subunit C</fullName>
    </submittedName>
</protein>
<dbReference type="AlphaFoldDB" id="A0A449AV67"/>
<dbReference type="RefSeq" id="WP_027333515.1">
    <property type="nucleotide sequence ID" value="NZ_LR215024.1"/>
</dbReference>
<dbReference type="PROSITE" id="PS50164">
    <property type="entry name" value="GIY_YIG"/>
    <property type="match status" value="1"/>
</dbReference>
<dbReference type="InterPro" id="IPR010994">
    <property type="entry name" value="RuvA_2-like"/>
</dbReference>
<evidence type="ECO:0000256" key="2">
    <source>
        <dbReference type="ARBA" id="ARBA00022763"/>
    </source>
</evidence>
<feature type="domain" description="GIY-YIG" evidence="8">
    <location>
        <begin position="15"/>
        <end position="93"/>
    </location>
</feature>
<dbReference type="InterPro" id="IPR036876">
    <property type="entry name" value="UVR_dom_sf"/>
</dbReference>
<dbReference type="EMBL" id="LR215024">
    <property type="protein sequence ID" value="VEU70370.1"/>
    <property type="molecule type" value="Genomic_DNA"/>
</dbReference>
<dbReference type="GO" id="GO:0006289">
    <property type="term" value="P:nucleotide-excision repair"/>
    <property type="evidence" value="ECO:0007669"/>
    <property type="project" value="InterPro"/>
</dbReference>
<evidence type="ECO:0000256" key="4">
    <source>
        <dbReference type="ARBA" id="ARBA00022881"/>
    </source>
</evidence>
<keyword evidence="11" id="KW-1185">Reference proteome</keyword>
<dbReference type="Pfam" id="PF08459">
    <property type="entry name" value="UvrC_RNaseH_dom"/>
    <property type="match status" value="1"/>
</dbReference>
<dbReference type="Gene3D" id="3.40.1440.10">
    <property type="entry name" value="GIY-YIG endonuclease"/>
    <property type="match status" value="1"/>
</dbReference>
<keyword evidence="3" id="KW-0228">DNA excision</keyword>
<evidence type="ECO:0000259" key="9">
    <source>
        <dbReference type="PROSITE" id="PS50165"/>
    </source>
</evidence>
<dbReference type="KEGG" id="mgly:NCTC10194_00380"/>
<evidence type="ECO:0000259" key="7">
    <source>
        <dbReference type="PROSITE" id="PS50151"/>
    </source>
</evidence>
<dbReference type="FunFam" id="3.40.1440.10:FF:000001">
    <property type="entry name" value="UvrABC system protein C"/>
    <property type="match status" value="1"/>
</dbReference>
<feature type="domain" description="UvrC family homology region profile" evidence="9">
    <location>
        <begin position="268"/>
        <end position="451"/>
    </location>
</feature>
<dbReference type="InterPro" id="IPR000305">
    <property type="entry name" value="GIY-YIG_endonuc"/>
</dbReference>
<organism evidence="10 11">
    <name type="scientific">Mycoplasmopsis glycophila</name>
    <dbReference type="NCBI Taxonomy" id="171285"/>
    <lineage>
        <taxon>Bacteria</taxon>
        <taxon>Bacillati</taxon>
        <taxon>Mycoplasmatota</taxon>
        <taxon>Mycoplasmoidales</taxon>
        <taxon>Metamycoplasmataceae</taxon>
        <taxon>Mycoplasmopsis</taxon>
    </lineage>
</organism>
<reference evidence="10 11" key="1">
    <citation type="submission" date="2019-01" db="EMBL/GenBank/DDBJ databases">
        <authorList>
            <consortium name="Pathogen Informatics"/>
        </authorList>
    </citation>
    <scope>NUCLEOTIDE SEQUENCE [LARGE SCALE GENOMIC DNA]</scope>
    <source>
        <strain evidence="10 11">NCTC10194</strain>
    </source>
</reference>
<evidence type="ECO:0000256" key="6">
    <source>
        <dbReference type="SAM" id="Coils"/>
    </source>
</evidence>
<dbReference type="CDD" id="cd10434">
    <property type="entry name" value="GIY-YIG_UvrC_Cho"/>
    <property type="match status" value="1"/>
</dbReference>
<dbReference type="PROSITE" id="PS50151">
    <property type="entry name" value="UVR"/>
    <property type="match status" value="1"/>
</dbReference>
<dbReference type="Pfam" id="PF02151">
    <property type="entry name" value="UVR"/>
    <property type="match status" value="1"/>
</dbReference>
<feature type="coiled-coil region" evidence="6">
    <location>
        <begin position="340"/>
        <end position="367"/>
    </location>
</feature>
<accession>A0A449AV67</accession>
<dbReference type="SMART" id="SM00465">
    <property type="entry name" value="GIYc"/>
    <property type="match status" value="1"/>
</dbReference>
<keyword evidence="1" id="KW-0963">Cytoplasm</keyword>
<dbReference type="Pfam" id="PF22920">
    <property type="entry name" value="UvrC_RNaseH"/>
    <property type="match status" value="1"/>
</dbReference>
<keyword evidence="2" id="KW-0227">DNA damage</keyword>
<dbReference type="SUPFAM" id="SSF82771">
    <property type="entry name" value="GIY-YIG endonuclease"/>
    <property type="match status" value="1"/>
</dbReference>
<dbReference type="Pfam" id="PF01541">
    <property type="entry name" value="GIY-YIG"/>
    <property type="match status" value="1"/>
</dbReference>
<dbReference type="Gene3D" id="3.30.420.340">
    <property type="entry name" value="UvrC, RNAse H endonuclease domain"/>
    <property type="match status" value="1"/>
</dbReference>